<dbReference type="AlphaFoldDB" id="A0A1C7PD01"/>
<dbReference type="RefSeq" id="WP_067774440.1">
    <property type="nucleotide sequence ID" value="NZ_LIGX01000018.1"/>
</dbReference>
<dbReference type="SUPFAM" id="SSF53850">
    <property type="entry name" value="Periplasmic binding protein-like II"/>
    <property type="match status" value="1"/>
</dbReference>
<dbReference type="PANTHER" id="PTHR11557:SF0">
    <property type="entry name" value="PORPHOBILINOGEN DEAMINASE"/>
    <property type="match status" value="1"/>
</dbReference>
<evidence type="ECO:0000256" key="4">
    <source>
        <dbReference type="ARBA" id="ARBA00005638"/>
    </source>
</evidence>
<keyword evidence="7" id="KW-0627">Porphyrin biosynthesis</keyword>
<dbReference type="GO" id="GO:0005737">
    <property type="term" value="C:cytoplasm"/>
    <property type="evidence" value="ECO:0007669"/>
    <property type="project" value="UniProtKB-UniRule"/>
</dbReference>
<evidence type="ECO:0000313" key="13">
    <source>
        <dbReference type="Proteomes" id="UP000176204"/>
    </source>
</evidence>
<dbReference type="PROSITE" id="PS00533">
    <property type="entry name" value="PORPHOBILINOGEN_DEAM"/>
    <property type="match status" value="1"/>
</dbReference>
<dbReference type="STRING" id="1679444.PYTT_1590"/>
<feature type="domain" description="Porphobilinogen deaminase C-terminal" evidence="11">
    <location>
        <begin position="238"/>
        <end position="298"/>
    </location>
</feature>
<dbReference type="Gene3D" id="3.30.160.40">
    <property type="entry name" value="Porphobilinogen deaminase, C-terminal domain"/>
    <property type="match status" value="1"/>
</dbReference>
<evidence type="ECO:0000256" key="8">
    <source>
        <dbReference type="ARBA" id="ARBA00048169"/>
    </source>
</evidence>
<comment type="subunit">
    <text evidence="5">Monomer.</text>
</comment>
<dbReference type="KEGG" id="agl:PYTT_1590"/>
<dbReference type="InterPro" id="IPR000860">
    <property type="entry name" value="HemC"/>
</dbReference>
<comment type="catalytic activity">
    <reaction evidence="8">
        <text>4 porphobilinogen + H2O = hydroxymethylbilane + 4 NH4(+)</text>
        <dbReference type="Rhea" id="RHEA:13185"/>
        <dbReference type="ChEBI" id="CHEBI:15377"/>
        <dbReference type="ChEBI" id="CHEBI:28938"/>
        <dbReference type="ChEBI" id="CHEBI:57845"/>
        <dbReference type="ChEBI" id="CHEBI:58126"/>
        <dbReference type="EC" id="2.5.1.61"/>
    </reaction>
</comment>
<evidence type="ECO:0000256" key="6">
    <source>
        <dbReference type="ARBA" id="ARBA00022679"/>
    </source>
</evidence>
<reference evidence="13" key="1">
    <citation type="submission" date="2016-09" db="EMBL/GenBank/DDBJ databases">
        <authorList>
            <person name="Koehorst J."/>
        </authorList>
    </citation>
    <scope>NUCLEOTIDE SEQUENCE [LARGE SCALE GENOMIC DNA]</scope>
</reference>
<evidence type="ECO:0000259" key="11">
    <source>
        <dbReference type="Pfam" id="PF03900"/>
    </source>
</evidence>
<dbReference type="EMBL" id="LT629973">
    <property type="protein sequence ID" value="SEH90527.1"/>
    <property type="molecule type" value="Genomic_DNA"/>
</dbReference>
<sequence>MSTTLTIGTRGSELALRQTELVEEQLSSTSPGLSLNRRIIRTLGDERTDVPLPAVAAASGIIDKGVFIKEIEQALAEGTIDCAVHSLKDMPGELDPRFELAAVLPRADIHDALILKQGCDINSLCLGTSSVRRIELAKAYWGGTARCRDLRGNVPTRLRKLAADPELDGIIIARAGLTRLGYTSPTFTIDGATLTVHDLPRDSFPPAVGQGIIAIEVRKGDRRVLDILAPLNHADTMTCARTEREFLRLLGADCSTPVGAYARIVEQTIVLRVLHISPHGIPRRIVARGPQNDPESVAALAIKLLADLRH</sequence>
<gene>
    <name evidence="12" type="ORF">PYTT_1590</name>
</gene>
<dbReference type="EC" id="2.5.1.61" evidence="9"/>
<dbReference type="InterPro" id="IPR022419">
    <property type="entry name" value="Porphobilin_deaminase_cofac_BS"/>
</dbReference>
<feature type="domain" description="Porphobilinogen deaminase N-terminal" evidence="10">
    <location>
        <begin position="5"/>
        <end position="224"/>
    </location>
</feature>
<evidence type="ECO:0000256" key="1">
    <source>
        <dbReference type="ARBA" id="ARBA00001916"/>
    </source>
</evidence>
<evidence type="ECO:0000313" key="12">
    <source>
        <dbReference type="EMBL" id="SEH90527.1"/>
    </source>
</evidence>
<comment type="similarity">
    <text evidence="4">Belongs to the HMBS family.</text>
</comment>
<evidence type="ECO:0000256" key="3">
    <source>
        <dbReference type="ARBA" id="ARBA00004735"/>
    </source>
</evidence>
<dbReference type="Gene3D" id="3.40.190.10">
    <property type="entry name" value="Periplasmic binding protein-like II"/>
    <property type="match status" value="2"/>
</dbReference>
<dbReference type="InterPro" id="IPR036803">
    <property type="entry name" value="Porphobilinogen_deaminase_C_sf"/>
</dbReference>
<dbReference type="PIRSF" id="PIRSF001438">
    <property type="entry name" value="4pyrrol_synth_OHMeBilane_synth"/>
    <property type="match status" value="1"/>
</dbReference>
<dbReference type="InterPro" id="IPR022417">
    <property type="entry name" value="Porphobilin_deaminase_N"/>
</dbReference>
<keyword evidence="6" id="KW-0808">Transferase</keyword>
<evidence type="ECO:0000256" key="5">
    <source>
        <dbReference type="ARBA" id="ARBA00011245"/>
    </source>
</evidence>
<evidence type="ECO:0000259" key="10">
    <source>
        <dbReference type="Pfam" id="PF01379"/>
    </source>
</evidence>
<dbReference type="InterPro" id="IPR022418">
    <property type="entry name" value="Porphobilinogen_deaminase_C"/>
</dbReference>
<dbReference type="Pfam" id="PF01379">
    <property type="entry name" value="Porphobil_deam"/>
    <property type="match status" value="1"/>
</dbReference>
<keyword evidence="13" id="KW-1185">Reference proteome</keyword>
<organism evidence="12 13">
    <name type="scientific">Akkermansia glycaniphila</name>
    <dbReference type="NCBI Taxonomy" id="1679444"/>
    <lineage>
        <taxon>Bacteria</taxon>
        <taxon>Pseudomonadati</taxon>
        <taxon>Verrucomicrobiota</taxon>
        <taxon>Verrucomicrobiia</taxon>
        <taxon>Verrucomicrobiales</taxon>
        <taxon>Akkermansiaceae</taxon>
        <taxon>Akkermansia</taxon>
    </lineage>
</organism>
<evidence type="ECO:0000256" key="2">
    <source>
        <dbReference type="ARBA" id="ARBA00002869"/>
    </source>
</evidence>
<dbReference type="PANTHER" id="PTHR11557">
    <property type="entry name" value="PORPHOBILINOGEN DEAMINASE"/>
    <property type="match status" value="1"/>
</dbReference>
<dbReference type="GO" id="GO:0006783">
    <property type="term" value="P:heme biosynthetic process"/>
    <property type="evidence" value="ECO:0007669"/>
    <property type="project" value="TreeGrafter"/>
</dbReference>
<proteinExistence type="inferred from homology"/>
<evidence type="ECO:0000256" key="7">
    <source>
        <dbReference type="ARBA" id="ARBA00023244"/>
    </source>
</evidence>
<dbReference type="NCBIfam" id="TIGR00212">
    <property type="entry name" value="hemC"/>
    <property type="match status" value="1"/>
</dbReference>
<dbReference type="GO" id="GO:0004418">
    <property type="term" value="F:hydroxymethylbilane synthase activity"/>
    <property type="evidence" value="ECO:0007669"/>
    <property type="project" value="UniProtKB-UniRule"/>
</dbReference>
<evidence type="ECO:0000256" key="9">
    <source>
        <dbReference type="NCBIfam" id="TIGR00212"/>
    </source>
</evidence>
<accession>A0A1C7PD01</accession>
<dbReference type="Proteomes" id="UP000176204">
    <property type="component" value="Chromosome I"/>
</dbReference>
<comment type="cofactor">
    <cofactor evidence="1">
        <name>dipyrromethane</name>
        <dbReference type="ChEBI" id="CHEBI:60342"/>
    </cofactor>
</comment>
<comment type="function">
    <text evidence="2">Tetrapolymerization of the monopyrrole PBG into the hydroxymethylbilane pre-uroporphyrinogen in several discrete steps.</text>
</comment>
<name>A0A1C7PD01_9BACT</name>
<protein>
    <recommendedName>
        <fullName evidence="9">Hydroxymethylbilane synthase</fullName>
        <ecNumber evidence="9">2.5.1.61</ecNumber>
    </recommendedName>
</protein>
<dbReference type="PRINTS" id="PR00151">
    <property type="entry name" value="PORPHBDMNASE"/>
</dbReference>
<comment type="pathway">
    <text evidence="3">Porphyrin-containing compound metabolism; protoporphyrin-IX biosynthesis; coproporphyrinogen-III from 5-aminolevulinate: step 2/4.</text>
</comment>
<dbReference type="SUPFAM" id="SSF54782">
    <property type="entry name" value="Porphobilinogen deaminase (hydroxymethylbilane synthase), C-terminal domain"/>
    <property type="match status" value="1"/>
</dbReference>
<dbReference type="Pfam" id="PF03900">
    <property type="entry name" value="Porphobil_deamC"/>
    <property type="match status" value="1"/>
</dbReference>
<dbReference type="OrthoDB" id="9810298at2"/>
<dbReference type="PATRIC" id="fig|1679444.3.peg.2522"/>